<keyword evidence="1" id="KW-1133">Transmembrane helix</keyword>
<proteinExistence type="predicted"/>
<feature type="transmembrane region" description="Helical" evidence="1">
    <location>
        <begin position="12"/>
        <end position="30"/>
    </location>
</feature>
<dbReference type="EMBL" id="HBUF01014379">
    <property type="protein sequence ID" value="CAG6609333.1"/>
    <property type="molecule type" value="Transcribed_RNA"/>
</dbReference>
<organism evidence="2">
    <name type="scientific">Cacopsylla melanoneura</name>
    <dbReference type="NCBI Taxonomy" id="428564"/>
    <lineage>
        <taxon>Eukaryota</taxon>
        <taxon>Metazoa</taxon>
        <taxon>Ecdysozoa</taxon>
        <taxon>Arthropoda</taxon>
        <taxon>Hexapoda</taxon>
        <taxon>Insecta</taxon>
        <taxon>Pterygota</taxon>
        <taxon>Neoptera</taxon>
        <taxon>Paraneoptera</taxon>
        <taxon>Hemiptera</taxon>
        <taxon>Sternorrhyncha</taxon>
        <taxon>Psylloidea</taxon>
        <taxon>Psyllidae</taxon>
        <taxon>Psyllinae</taxon>
        <taxon>Cacopsylla</taxon>
    </lineage>
</organism>
<protein>
    <submittedName>
        <fullName evidence="2">Uncharacterized protein</fullName>
    </submittedName>
</protein>
<name>A0A8D8LMN8_9HEMI</name>
<evidence type="ECO:0000313" key="2">
    <source>
        <dbReference type="EMBL" id="CAG6609333.1"/>
    </source>
</evidence>
<sequence length="194" mass="20560">MMLFRSSTHLKFFSVTLTITGAAGVGGWSANFLTSTNVRRSVSSLLTTATPLCLLTRLSSAGTLSSLIMKPPGFTDSMAFFSLASLDRMSEPTTRWRSAPTGPALMSLLVVLIPMLSTSPLKFSAALVATVSSTLSMGSVSRMGTRALAKAVSADLSEPSSTIFSLRAPAEFSRTSWERMVNAFLTSTALSTEL</sequence>
<keyword evidence="1" id="KW-0472">Membrane</keyword>
<evidence type="ECO:0000256" key="1">
    <source>
        <dbReference type="SAM" id="Phobius"/>
    </source>
</evidence>
<keyword evidence="1" id="KW-0812">Transmembrane</keyword>
<reference evidence="2" key="1">
    <citation type="submission" date="2021-05" db="EMBL/GenBank/DDBJ databases">
        <authorList>
            <person name="Alioto T."/>
            <person name="Alioto T."/>
            <person name="Gomez Garrido J."/>
        </authorList>
    </citation>
    <scope>NUCLEOTIDE SEQUENCE</scope>
</reference>
<dbReference type="AlphaFoldDB" id="A0A8D8LMN8"/>
<accession>A0A8D8LMN8</accession>